<feature type="region of interest" description="Disordered" evidence="1">
    <location>
        <begin position="51"/>
        <end position="147"/>
    </location>
</feature>
<name>A0A8D8G0H3_CULPI</name>
<dbReference type="EMBL" id="HBUE01113748">
    <property type="protein sequence ID" value="CAG6489915.1"/>
    <property type="molecule type" value="Transcribed_RNA"/>
</dbReference>
<feature type="compositionally biased region" description="Basic residues" evidence="1">
    <location>
        <begin position="113"/>
        <end position="122"/>
    </location>
</feature>
<accession>A0A8D8G0H3</accession>
<feature type="region of interest" description="Disordered" evidence="1">
    <location>
        <begin position="172"/>
        <end position="218"/>
    </location>
</feature>
<feature type="compositionally biased region" description="Polar residues" evidence="1">
    <location>
        <begin position="186"/>
        <end position="197"/>
    </location>
</feature>
<feature type="compositionally biased region" description="Low complexity" evidence="1">
    <location>
        <begin position="198"/>
        <end position="210"/>
    </location>
</feature>
<evidence type="ECO:0000256" key="1">
    <source>
        <dbReference type="SAM" id="MobiDB-lite"/>
    </source>
</evidence>
<feature type="compositionally biased region" description="Basic and acidic residues" evidence="1">
    <location>
        <begin position="52"/>
        <end position="74"/>
    </location>
</feature>
<protein>
    <submittedName>
        <fullName evidence="2">(northern house mosquito) hypothetical protein</fullName>
    </submittedName>
</protein>
<feature type="region of interest" description="Disordered" evidence="1">
    <location>
        <begin position="353"/>
        <end position="376"/>
    </location>
</feature>
<feature type="compositionally biased region" description="Low complexity" evidence="1">
    <location>
        <begin position="290"/>
        <end position="326"/>
    </location>
</feature>
<proteinExistence type="predicted"/>
<dbReference type="AlphaFoldDB" id="A0A8D8G0H3"/>
<reference evidence="2" key="1">
    <citation type="submission" date="2021-05" db="EMBL/GenBank/DDBJ databases">
        <authorList>
            <person name="Alioto T."/>
            <person name="Alioto T."/>
            <person name="Gomez Garrido J."/>
        </authorList>
    </citation>
    <scope>NUCLEOTIDE SEQUENCE</scope>
</reference>
<feature type="region of interest" description="Disordered" evidence="1">
    <location>
        <begin position="243"/>
        <end position="335"/>
    </location>
</feature>
<sequence>MPTRTKDISIHTITLLPVARGAAGDPVRLSNRHVVPRVHPGRDAHRRAALLRLERGRPDQQDRRGARDAPEAHPRPGAQNSQVLREALGRQLRAAEDAKPAQVQGARLAQAARHPRRGNRRSGRPEARRTRPQRVRLPEVQGSDTADAGLRSEDALHTVLCLATQLLQADVGREHQHREHGHQQQLAQHESVGQQQYGATTPAAAAAAGPKQSRSTIVAAQQPPAPILTPAAVPGVQYAAPVPSRRGRFRESTAAATKCRRLRQQQPQQRDGLRSARRRQQSYPLPPKQVPSAATTVAPPTATPSTAWPQKQQHQRQRQQLLRPHLTANRPRRGPGARNLIRWRWRWCWPRDGSGGGGRRSSSPHVGQLFQSRRRQRKSEFTRHRWSVRALFDERRSAADGVEFVDWNRQRWRRGVCGSDGSDWRAEFTKCQQ</sequence>
<organism evidence="2">
    <name type="scientific">Culex pipiens</name>
    <name type="common">House mosquito</name>
    <dbReference type="NCBI Taxonomy" id="7175"/>
    <lineage>
        <taxon>Eukaryota</taxon>
        <taxon>Metazoa</taxon>
        <taxon>Ecdysozoa</taxon>
        <taxon>Arthropoda</taxon>
        <taxon>Hexapoda</taxon>
        <taxon>Insecta</taxon>
        <taxon>Pterygota</taxon>
        <taxon>Neoptera</taxon>
        <taxon>Endopterygota</taxon>
        <taxon>Diptera</taxon>
        <taxon>Nematocera</taxon>
        <taxon>Culicoidea</taxon>
        <taxon>Culicidae</taxon>
        <taxon>Culicinae</taxon>
        <taxon>Culicini</taxon>
        <taxon>Culex</taxon>
        <taxon>Culex</taxon>
    </lineage>
</organism>
<evidence type="ECO:0000313" key="2">
    <source>
        <dbReference type="EMBL" id="CAG6489915.1"/>
    </source>
</evidence>